<dbReference type="PANTHER" id="PTHR33154">
    <property type="entry name" value="TRANSCRIPTIONAL REGULATOR, ARSR FAMILY"/>
    <property type="match status" value="1"/>
</dbReference>
<dbReference type="InterPro" id="IPR051081">
    <property type="entry name" value="HTH_MetalResp_TranReg"/>
</dbReference>
<dbReference type="CDD" id="cd00090">
    <property type="entry name" value="HTH_ARSR"/>
    <property type="match status" value="1"/>
</dbReference>
<dbReference type="Gene3D" id="1.10.10.10">
    <property type="entry name" value="Winged helix-like DNA-binding domain superfamily/Winged helix DNA-binding domain"/>
    <property type="match status" value="1"/>
</dbReference>
<dbReference type="PANTHER" id="PTHR33154:SF33">
    <property type="entry name" value="TRANSCRIPTIONAL REPRESSOR SDPR"/>
    <property type="match status" value="1"/>
</dbReference>
<evidence type="ECO:0000256" key="1">
    <source>
        <dbReference type="ARBA" id="ARBA00023015"/>
    </source>
</evidence>
<evidence type="ECO:0000313" key="5">
    <source>
        <dbReference type="EMBL" id="GII80782.1"/>
    </source>
</evidence>
<evidence type="ECO:0000256" key="2">
    <source>
        <dbReference type="ARBA" id="ARBA00023125"/>
    </source>
</evidence>
<dbReference type="RefSeq" id="WP_203992036.1">
    <property type="nucleotide sequence ID" value="NZ_BOOU01000080.1"/>
</dbReference>
<dbReference type="InterPro" id="IPR036388">
    <property type="entry name" value="WH-like_DNA-bd_sf"/>
</dbReference>
<dbReference type="InterPro" id="IPR045981">
    <property type="entry name" value="DUF5937"/>
</dbReference>
<gene>
    <name evidence="5" type="ORF">Sru01_57640</name>
</gene>
<dbReference type="Proteomes" id="UP000655287">
    <property type="component" value="Unassembled WGS sequence"/>
</dbReference>
<dbReference type="SMART" id="SM00418">
    <property type="entry name" value="HTH_ARSR"/>
    <property type="match status" value="1"/>
</dbReference>
<organism evidence="5 6">
    <name type="scientific">Sphaerisporangium rufum</name>
    <dbReference type="NCBI Taxonomy" id="1381558"/>
    <lineage>
        <taxon>Bacteria</taxon>
        <taxon>Bacillati</taxon>
        <taxon>Actinomycetota</taxon>
        <taxon>Actinomycetes</taxon>
        <taxon>Streptosporangiales</taxon>
        <taxon>Streptosporangiaceae</taxon>
        <taxon>Sphaerisporangium</taxon>
    </lineage>
</organism>
<keyword evidence="2" id="KW-0238">DNA-binding</keyword>
<accession>A0A919RB85</accession>
<dbReference type="InterPro" id="IPR001845">
    <property type="entry name" value="HTH_ArsR_DNA-bd_dom"/>
</dbReference>
<dbReference type="InterPro" id="IPR011991">
    <property type="entry name" value="ArsR-like_HTH"/>
</dbReference>
<reference evidence="5" key="1">
    <citation type="submission" date="2021-01" db="EMBL/GenBank/DDBJ databases">
        <title>Whole genome shotgun sequence of Sphaerisporangium rufum NBRC 109079.</title>
        <authorList>
            <person name="Komaki H."/>
            <person name="Tamura T."/>
        </authorList>
    </citation>
    <scope>NUCLEOTIDE SEQUENCE</scope>
    <source>
        <strain evidence="5">NBRC 109079</strain>
    </source>
</reference>
<dbReference type="Pfam" id="PF12840">
    <property type="entry name" value="HTH_20"/>
    <property type="match status" value="1"/>
</dbReference>
<keyword evidence="1" id="KW-0805">Transcription regulation</keyword>
<evidence type="ECO:0000313" key="6">
    <source>
        <dbReference type="Proteomes" id="UP000655287"/>
    </source>
</evidence>
<proteinExistence type="predicted"/>
<dbReference type="InterPro" id="IPR036390">
    <property type="entry name" value="WH_DNA-bd_sf"/>
</dbReference>
<evidence type="ECO:0000259" key="4">
    <source>
        <dbReference type="PROSITE" id="PS50987"/>
    </source>
</evidence>
<dbReference type="EMBL" id="BOOU01000080">
    <property type="protein sequence ID" value="GII80782.1"/>
    <property type="molecule type" value="Genomic_DNA"/>
</dbReference>
<keyword evidence="3" id="KW-0804">Transcription</keyword>
<feature type="domain" description="HTH arsR-type" evidence="4">
    <location>
        <begin position="254"/>
        <end position="346"/>
    </location>
</feature>
<dbReference type="Pfam" id="PF19361">
    <property type="entry name" value="DUF5937"/>
    <property type="match status" value="1"/>
</dbReference>
<dbReference type="GO" id="GO:0003700">
    <property type="term" value="F:DNA-binding transcription factor activity"/>
    <property type="evidence" value="ECO:0007669"/>
    <property type="project" value="InterPro"/>
</dbReference>
<dbReference type="SUPFAM" id="SSF46785">
    <property type="entry name" value="Winged helix' DNA-binding domain"/>
    <property type="match status" value="1"/>
</dbReference>
<evidence type="ECO:0000256" key="3">
    <source>
        <dbReference type="ARBA" id="ARBA00023163"/>
    </source>
</evidence>
<name>A0A919RB85_9ACTN</name>
<protein>
    <recommendedName>
        <fullName evidence="4">HTH arsR-type domain-containing protein</fullName>
    </recommendedName>
</protein>
<sequence length="346" mass="37265">MPTVLAGLAALPAGRFQLIVSPLVELGSALHVLAGPEHHGRARWAAEVRARMSPDLAERTRAWAWATQAIRATPFVRAGTPAAGVLAEQVEWLRRVPARRLARDLLRPVSGVDDPAVARRWARSRGAAVGALVDDLIDRPGEAAARFLDFLRDAGREWFDHEWRAARPPLVARARQIEDTLHRLGPAAALASLGPAVTPRGDGAVIAKVLSKRHDVGRRGLAVAPSTFVHPHVYVADVPGEPVLLIHGIAPDPGPVPPAADVLDRLAVLGNAGRLEVCRAIAGEPRTAGEIAMLWRMDPTQVTRHLRALAAAGLVRTARQGRYVRYVVDLDVVEALGTDLARLLLR</sequence>
<keyword evidence="6" id="KW-1185">Reference proteome</keyword>
<comment type="caution">
    <text evidence="5">The sequence shown here is derived from an EMBL/GenBank/DDBJ whole genome shotgun (WGS) entry which is preliminary data.</text>
</comment>
<dbReference type="AlphaFoldDB" id="A0A919RB85"/>
<dbReference type="GO" id="GO:0003677">
    <property type="term" value="F:DNA binding"/>
    <property type="evidence" value="ECO:0007669"/>
    <property type="project" value="UniProtKB-KW"/>
</dbReference>
<dbReference type="PROSITE" id="PS50987">
    <property type="entry name" value="HTH_ARSR_2"/>
    <property type="match status" value="1"/>
</dbReference>